<evidence type="ECO:0000256" key="2">
    <source>
        <dbReference type="ARBA" id="ARBA00023125"/>
    </source>
</evidence>
<dbReference type="InterPro" id="IPR036388">
    <property type="entry name" value="WH-like_DNA-bd_sf"/>
</dbReference>
<dbReference type="SUPFAM" id="SSF46785">
    <property type="entry name" value="Winged helix' DNA-binding domain"/>
    <property type="match status" value="1"/>
</dbReference>
<dbReference type="PANTHER" id="PTHR30363:SF8">
    <property type="entry name" value="DEOXYRIBOSE OPERON REPRESSOR"/>
    <property type="match status" value="1"/>
</dbReference>
<name>A0A644X909_9ZZZZ</name>
<evidence type="ECO:0000256" key="3">
    <source>
        <dbReference type="ARBA" id="ARBA00023163"/>
    </source>
</evidence>
<dbReference type="GO" id="GO:0003700">
    <property type="term" value="F:DNA-binding transcription factor activity"/>
    <property type="evidence" value="ECO:0007669"/>
    <property type="project" value="InterPro"/>
</dbReference>
<dbReference type="EMBL" id="VSSQ01001952">
    <property type="protein sequence ID" value="MPM12301.1"/>
    <property type="molecule type" value="Genomic_DNA"/>
</dbReference>
<comment type="caution">
    <text evidence="5">The sequence shown here is derived from an EMBL/GenBank/DDBJ whole genome shotgun (WGS) entry which is preliminary data.</text>
</comment>
<dbReference type="InterPro" id="IPR014036">
    <property type="entry name" value="DeoR-like_C"/>
</dbReference>
<dbReference type="SUPFAM" id="SSF100950">
    <property type="entry name" value="NagB/RpiA/CoA transferase-like"/>
    <property type="match status" value="1"/>
</dbReference>
<dbReference type="SMART" id="SM01134">
    <property type="entry name" value="DeoRC"/>
    <property type="match status" value="1"/>
</dbReference>
<feature type="domain" description="HTH deoR-type" evidence="4">
    <location>
        <begin position="1"/>
        <end position="55"/>
    </location>
</feature>
<dbReference type="PROSITE" id="PS00894">
    <property type="entry name" value="HTH_DEOR_1"/>
    <property type="match status" value="1"/>
</dbReference>
<dbReference type="Gene3D" id="3.40.50.1360">
    <property type="match status" value="1"/>
</dbReference>
<dbReference type="PROSITE" id="PS51000">
    <property type="entry name" value="HTH_DEOR_2"/>
    <property type="match status" value="1"/>
</dbReference>
<dbReference type="PRINTS" id="PR00037">
    <property type="entry name" value="HTHLACR"/>
</dbReference>
<protein>
    <submittedName>
        <fullName evidence="5">Deoxyribose operon repressor</fullName>
    </submittedName>
</protein>
<keyword evidence="1" id="KW-0805">Transcription regulation</keyword>
<dbReference type="SMART" id="SM00420">
    <property type="entry name" value="HTH_DEOR"/>
    <property type="match status" value="1"/>
</dbReference>
<dbReference type="InterPro" id="IPR050313">
    <property type="entry name" value="Carb_Metab_HTH_regulators"/>
</dbReference>
<dbReference type="AlphaFoldDB" id="A0A644X909"/>
<organism evidence="5">
    <name type="scientific">bioreactor metagenome</name>
    <dbReference type="NCBI Taxonomy" id="1076179"/>
    <lineage>
        <taxon>unclassified sequences</taxon>
        <taxon>metagenomes</taxon>
        <taxon>ecological metagenomes</taxon>
    </lineage>
</organism>
<dbReference type="Pfam" id="PF00455">
    <property type="entry name" value="DeoRC"/>
    <property type="match status" value="1"/>
</dbReference>
<proteinExistence type="predicted"/>
<sequence length="254" mass="28568">MERRDQLLGFLEKNRFLTIKQLAQELHVSEMTIRRDIALLAKAGKVKTFYGGVSLNTEIEPPVKGHYRIDAELIRKTEIKKRIAQKAASLIEAHDVILIDTGSTTSGIVEYIPEGRDHTVYCYALNIINSVCERESLNVVICGGYYHRNTKMFESEEGASLIKKTQINKAFMAARGVTDTVGITTAEPYEINVKRAALSVSEQKILLVDSSKFGKAWYAKYADLTEMDIIITDGDIKEEHEKMILDKGIKLIVV</sequence>
<gene>
    <name evidence="5" type="primary">deoR_6</name>
    <name evidence="5" type="ORF">SDC9_58653</name>
</gene>
<evidence type="ECO:0000259" key="4">
    <source>
        <dbReference type="PROSITE" id="PS51000"/>
    </source>
</evidence>
<dbReference type="InterPro" id="IPR036390">
    <property type="entry name" value="WH_DNA-bd_sf"/>
</dbReference>
<dbReference type="Pfam" id="PF08220">
    <property type="entry name" value="HTH_DeoR"/>
    <property type="match status" value="1"/>
</dbReference>
<keyword evidence="2" id="KW-0238">DNA-binding</keyword>
<evidence type="ECO:0000313" key="5">
    <source>
        <dbReference type="EMBL" id="MPM12301.1"/>
    </source>
</evidence>
<dbReference type="GO" id="GO:0003677">
    <property type="term" value="F:DNA binding"/>
    <property type="evidence" value="ECO:0007669"/>
    <property type="project" value="UniProtKB-KW"/>
</dbReference>
<dbReference type="PANTHER" id="PTHR30363">
    <property type="entry name" value="HTH-TYPE TRANSCRIPTIONAL REGULATOR SRLR-RELATED"/>
    <property type="match status" value="1"/>
</dbReference>
<reference evidence="5" key="1">
    <citation type="submission" date="2019-08" db="EMBL/GenBank/DDBJ databases">
        <authorList>
            <person name="Kucharzyk K."/>
            <person name="Murdoch R.W."/>
            <person name="Higgins S."/>
            <person name="Loffler F."/>
        </authorList>
    </citation>
    <scope>NUCLEOTIDE SEQUENCE</scope>
</reference>
<dbReference type="InterPro" id="IPR001034">
    <property type="entry name" value="DeoR_HTH"/>
</dbReference>
<accession>A0A644X909</accession>
<dbReference type="Gene3D" id="1.10.10.10">
    <property type="entry name" value="Winged helix-like DNA-binding domain superfamily/Winged helix DNA-binding domain"/>
    <property type="match status" value="1"/>
</dbReference>
<dbReference type="InterPro" id="IPR037171">
    <property type="entry name" value="NagB/RpiA_transferase-like"/>
</dbReference>
<keyword evidence="3" id="KW-0804">Transcription</keyword>
<dbReference type="InterPro" id="IPR018356">
    <property type="entry name" value="Tscrpt_reg_HTH_DeoR_CS"/>
</dbReference>
<evidence type="ECO:0000256" key="1">
    <source>
        <dbReference type="ARBA" id="ARBA00023015"/>
    </source>
</evidence>